<keyword evidence="3" id="KW-0547">Nucleotide-binding</keyword>
<dbReference type="GO" id="GO:0050567">
    <property type="term" value="F:glutaminyl-tRNA synthase (glutamine-hydrolyzing) activity"/>
    <property type="evidence" value="ECO:0007669"/>
    <property type="project" value="TreeGrafter"/>
</dbReference>
<dbReference type="PANTHER" id="PTHR11659">
    <property type="entry name" value="GLUTAMYL-TRNA GLN AMIDOTRANSFERASE SUBUNIT B MITOCHONDRIAL AND PROKARYOTIC PET112-RELATED"/>
    <property type="match status" value="1"/>
</dbReference>
<evidence type="ECO:0000256" key="6">
    <source>
        <dbReference type="ARBA" id="ARBA00024799"/>
    </source>
</evidence>
<keyword evidence="5" id="KW-0648">Protein biosynthesis</keyword>
<evidence type="ECO:0000256" key="7">
    <source>
        <dbReference type="ARBA" id="ARBA00047380"/>
    </source>
</evidence>
<comment type="subunit">
    <text evidence="1">Heterotrimer of A, B and C subunits.</text>
</comment>
<dbReference type="FunFam" id="1.10.150.380:FF:000001">
    <property type="entry name" value="Aspartyl/glutamyl-tRNA(Asn/Gln) amidotransferase subunit B"/>
    <property type="match status" value="1"/>
</dbReference>
<dbReference type="EMBL" id="BART01023430">
    <property type="protein sequence ID" value="GAG92447.1"/>
    <property type="molecule type" value="Genomic_DNA"/>
</dbReference>
<comment type="caution">
    <text evidence="10">The sequence shown here is derived from an EMBL/GenBank/DDBJ whole genome shotgun (WGS) entry which is preliminary data.</text>
</comment>
<evidence type="ECO:0000256" key="5">
    <source>
        <dbReference type="ARBA" id="ARBA00022917"/>
    </source>
</evidence>
<evidence type="ECO:0000256" key="3">
    <source>
        <dbReference type="ARBA" id="ARBA00022741"/>
    </source>
</evidence>
<reference evidence="10" key="1">
    <citation type="journal article" date="2014" name="Front. Microbiol.">
        <title>High frequency of phylogenetically diverse reductive dehalogenase-homologous genes in deep subseafloor sedimentary metagenomes.</title>
        <authorList>
            <person name="Kawai M."/>
            <person name="Futagami T."/>
            <person name="Toyoda A."/>
            <person name="Takaki Y."/>
            <person name="Nishi S."/>
            <person name="Hori S."/>
            <person name="Arai W."/>
            <person name="Tsubouchi T."/>
            <person name="Morono Y."/>
            <person name="Uchiyama I."/>
            <person name="Ito T."/>
            <person name="Fujiyama A."/>
            <person name="Inagaki F."/>
            <person name="Takami H."/>
        </authorList>
    </citation>
    <scope>NUCLEOTIDE SEQUENCE</scope>
    <source>
        <strain evidence="10">Expedition CK06-06</strain>
    </source>
</reference>
<dbReference type="Pfam" id="PF02934">
    <property type="entry name" value="GatB_N"/>
    <property type="match status" value="1"/>
</dbReference>
<dbReference type="AlphaFoldDB" id="X1CH88"/>
<name>X1CH88_9ZZZZ</name>
<dbReference type="GO" id="GO:0005524">
    <property type="term" value="F:ATP binding"/>
    <property type="evidence" value="ECO:0007669"/>
    <property type="project" value="UniProtKB-KW"/>
</dbReference>
<keyword evidence="4" id="KW-0067">ATP-binding</keyword>
<accession>X1CH88</accession>
<dbReference type="InterPro" id="IPR003789">
    <property type="entry name" value="Asn/Gln_tRNA_amidoTrase-B-like"/>
</dbReference>
<dbReference type="PANTHER" id="PTHR11659:SF0">
    <property type="entry name" value="GLUTAMYL-TRNA(GLN) AMIDOTRANSFERASE SUBUNIT B, MITOCHONDRIAL"/>
    <property type="match status" value="1"/>
</dbReference>
<dbReference type="GO" id="GO:0070681">
    <property type="term" value="P:glutaminyl-tRNAGln biosynthesis via transamidation"/>
    <property type="evidence" value="ECO:0007669"/>
    <property type="project" value="TreeGrafter"/>
</dbReference>
<feature type="domain" description="Asn/Gln amidotransferase" evidence="9">
    <location>
        <begin position="102"/>
        <end position="172"/>
    </location>
</feature>
<dbReference type="SMART" id="SM00845">
    <property type="entry name" value="GatB_Yqey"/>
    <property type="match status" value="1"/>
</dbReference>
<organism evidence="10">
    <name type="scientific">marine sediment metagenome</name>
    <dbReference type="NCBI Taxonomy" id="412755"/>
    <lineage>
        <taxon>unclassified sequences</taxon>
        <taxon>metagenomes</taxon>
        <taxon>ecological metagenomes</taxon>
    </lineage>
</organism>
<dbReference type="InterPro" id="IPR014746">
    <property type="entry name" value="Gln_synth/guanido_kin_cat_dom"/>
</dbReference>
<comment type="function">
    <text evidence="6">Allows the formation of correctly charged Asn-tRNA(Asn) or Gln-tRNA(Gln) through the transamidation of misacylated Asp-tRNA(Asn) or Glu-tRNA(Gln) in organisms which lack either or both of asparaginyl-tRNA or glutaminyl-tRNA synthetases. The reaction takes place in the presence of glutamine and ATP through an activated phospho-Asp-tRNA(Asn) or phospho-Glu-tRNA(Gln).</text>
</comment>
<evidence type="ECO:0000256" key="4">
    <source>
        <dbReference type="ARBA" id="ARBA00022840"/>
    </source>
</evidence>
<dbReference type="InterPro" id="IPR017959">
    <property type="entry name" value="Asn/Gln-tRNA_amidoTrfase_suB/E"/>
</dbReference>
<dbReference type="Gene3D" id="1.10.150.380">
    <property type="entry name" value="GatB domain, N-terminal subdomain"/>
    <property type="match status" value="1"/>
</dbReference>
<dbReference type="GO" id="GO:0006412">
    <property type="term" value="P:translation"/>
    <property type="evidence" value="ECO:0007669"/>
    <property type="project" value="UniProtKB-KW"/>
</dbReference>
<dbReference type="SUPFAM" id="SSF55931">
    <property type="entry name" value="Glutamine synthetase/guanido kinase"/>
    <property type="match status" value="1"/>
</dbReference>
<dbReference type="SUPFAM" id="SSF89095">
    <property type="entry name" value="GatB/YqeY motif"/>
    <property type="match status" value="1"/>
</dbReference>
<evidence type="ECO:0000313" key="10">
    <source>
        <dbReference type="EMBL" id="GAG92447.1"/>
    </source>
</evidence>
<evidence type="ECO:0000259" key="9">
    <source>
        <dbReference type="SMART" id="SM00845"/>
    </source>
</evidence>
<proteinExistence type="predicted"/>
<dbReference type="InterPro" id="IPR006075">
    <property type="entry name" value="Asn/Gln-tRNA_Trfase_suB/E_cat"/>
</dbReference>
<evidence type="ECO:0000256" key="8">
    <source>
        <dbReference type="ARBA" id="ARBA00047913"/>
    </source>
</evidence>
<comment type="catalytic activity">
    <reaction evidence="7">
        <text>L-aspartyl-tRNA(Asn) + L-glutamine + ATP + H2O = L-asparaginyl-tRNA(Asn) + L-glutamate + ADP + phosphate + 2 H(+)</text>
        <dbReference type="Rhea" id="RHEA:14513"/>
        <dbReference type="Rhea" id="RHEA-COMP:9674"/>
        <dbReference type="Rhea" id="RHEA-COMP:9677"/>
        <dbReference type="ChEBI" id="CHEBI:15377"/>
        <dbReference type="ChEBI" id="CHEBI:15378"/>
        <dbReference type="ChEBI" id="CHEBI:29985"/>
        <dbReference type="ChEBI" id="CHEBI:30616"/>
        <dbReference type="ChEBI" id="CHEBI:43474"/>
        <dbReference type="ChEBI" id="CHEBI:58359"/>
        <dbReference type="ChEBI" id="CHEBI:78515"/>
        <dbReference type="ChEBI" id="CHEBI:78516"/>
        <dbReference type="ChEBI" id="CHEBI:456216"/>
    </reaction>
</comment>
<dbReference type="Pfam" id="PF02637">
    <property type="entry name" value="GatB_Yqey"/>
    <property type="match status" value="1"/>
</dbReference>
<dbReference type="InterPro" id="IPR018027">
    <property type="entry name" value="Asn/Gln_amidotransferase"/>
</dbReference>
<gene>
    <name evidence="10" type="ORF">S01H4_42627</name>
</gene>
<evidence type="ECO:0000256" key="1">
    <source>
        <dbReference type="ARBA" id="ARBA00011123"/>
    </source>
</evidence>
<sequence length="172" mass="19730">MEYESRRQRKVLEEGGQLVQETRGWVEEKGITVTQRSKEYADDYRYFPEPDLPPLVFDREWIEQIRAKLPELPEARRERFMAQYGLPLYDARLLTNSKALADYFENSVELTDHSKAKMVSNWLLGDFSRLLNAGGIEIENAAISPELLAEMLSLIDKGTVSGPAAKAVFEEM</sequence>
<comment type="catalytic activity">
    <reaction evidence="8">
        <text>L-glutamyl-tRNA(Gln) + L-glutamine + ATP + H2O = L-glutaminyl-tRNA(Gln) + L-glutamate + ADP + phosphate + H(+)</text>
        <dbReference type="Rhea" id="RHEA:17521"/>
        <dbReference type="Rhea" id="RHEA-COMP:9681"/>
        <dbReference type="Rhea" id="RHEA-COMP:9684"/>
        <dbReference type="ChEBI" id="CHEBI:15377"/>
        <dbReference type="ChEBI" id="CHEBI:15378"/>
        <dbReference type="ChEBI" id="CHEBI:29985"/>
        <dbReference type="ChEBI" id="CHEBI:30616"/>
        <dbReference type="ChEBI" id="CHEBI:43474"/>
        <dbReference type="ChEBI" id="CHEBI:58359"/>
        <dbReference type="ChEBI" id="CHEBI:78520"/>
        <dbReference type="ChEBI" id="CHEBI:78521"/>
        <dbReference type="ChEBI" id="CHEBI:456216"/>
    </reaction>
</comment>
<feature type="non-terminal residue" evidence="10">
    <location>
        <position position="172"/>
    </location>
</feature>
<protein>
    <recommendedName>
        <fullName evidence="9">Asn/Gln amidotransferase domain-containing protein</fullName>
    </recommendedName>
</protein>
<keyword evidence="2" id="KW-0436">Ligase</keyword>
<dbReference type="InterPro" id="IPR042114">
    <property type="entry name" value="GatB_C_1"/>
</dbReference>
<evidence type="ECO:0000256" key="2">
    <source>
        <dbReference type="ARBA" id="ARBA00022598"/>
    </source>
</evidence>